<dbReference type="InterPro" id="IPR036942">
    <property type="entry name" value="Beta-barrel_TonB_sf"/>
</dbReference>
<dbReference type="Pfam" id="PF13620">
    <property type="entry name" value="CarboxypepD_reg"/>
    <property type="match status" value="1"/>
</dbReference>
<gene>
    <name evidence="7" type="ORF">IRJ18_18730</name>
</gene>
<proteinExistence type="predicted"/>
<evidence type="ECO:0000256" key="1">
    <source>
        <dbReference type="ARBA" id="ARBA00004442"/>
    </source>
</evidence>
<dbReference type="RefSeq" id="WP_194107814.1">
    <property type="nucleotide sequence ID" value="NZ_JADFFM010000002.1"/>
</dbReference>
<dbReference type="Pfam" id="PF14905">
    <property type="entry name" value="OMP_b-brl_3"/>
    <property type="match status" value="1"/>
</dbReference>
<dbReference type="InterPro" id="IPR008969">
    <property type="entry name" value="CarboxyPept-like_regulatory"/>
</dbReference>
<dbReference type="SUPFAM" id="SSF49464">
    <property type="entry name" value="Carboxypeptidase regulatory domain-like"/>
    <property type="match status" value="1"/>
</dbReference>
<feature type="compositionally biased region" description="Basic and acidic residues" evidence="4">
    <location>
        <begin position="958"/>
        <end position="974"/>
    </location>
</feature>
<sequence>MKRITLIFSFFLLLGGFARAQTTHSISGTIIDTTKQTVIGASVKVKNDAGDSTIRVTGLDGKFFFSEVKGTKVTITITSIGYEGIIKHFTFAADGKPLNLGTVILKASSKMLNGVTIVGINPVTLKEDTTQYSAAAYKVRENAPVEDLVKKLPGVDVDKDGNITTKGKQVTKIRINGKDVFGGDVQSITKNLPADVVENIQMIDDYGDQANLTGVKTGDPNQIMNITIRKDKNYGYSANITGGGGRDALPKPQTNDTRYEDLVNSFKFKGDQQLYLLANFNNVNANTFNFGGGGGGFGGGGGGFGGGGGGGRGNAARGGGSTTNIPNGITDVHTAGLNYRDQWGKALSVYGSYSFADNTTNTFSTSKQTPTTSSSNSSTNNSSSNEKDHITNHRFTWNMEYKPDTINYLKFTPTFSYSNTKTNYSDEQQQTYSASPASNKHYTSTAISNSTSPNYGVNVLYNHRFNGHGRNFSAFITGNSTHNDQDQNPIYKYLAGTPTAPLNQLISTGSRVNSINANLSYLEPLSKVSFLELNYNYSRSHTTSDKETDTLVYNGSIPSSPPVYNRYSRLSNDYNYNFTTNRVGLNFRVVEKMYNYTLGLGIQPAVLDGFSPSTGATTHVSTFNFVPTARYIYTFSRSQSFSANYSGNSNQPTFNQLQPVTDFSNALYPVQGNPDLRPEFTNNTTIRYNKFSFATGDVLFLNFNFTQTDHKIVTNSVMYPAIYTPDPKLQGTILSQYLNANGYFSTGGFFTYSKPWDNRKFTVSVGGTANYTNNIGYITTIAPVTYASTTQRNVAKTTTLTPNLRFRTDITDVIDAQFLTSYAINKTDNSVKNSLTGASADVRAWNIGLSGKNYFWKNWTLGYDYTKTLNYGYTIAITNPNILNLYVERRFLKNNMATVRLAGNDLFNQQAGYQLITSATSTTETNTNKLGRYFLLTLNIRLQKFAGKAPDQGFRGDGSPRGDRGGDRGGHGDRGGFGGPGMGGPQ</sequence>
<feature type="region of interest" description="Disordered" evidence="4">
    <location>
        <begin position="363"/>
        <end position="388"/>
    </location>
</feature>
<evidence type="ECO:0000256" key="5">
    <source>
        <dbReference type="SAM" id="SignalP"/>
    </source>
</evidence>
<dbReference type="EMBL" id="JADFFM010000002">
    <property type="protein sequence ID" value="MBE9668413.1"/>
    <property type="molecule type" value="Genomic_DNA"/>
</dbReference>
<reference evidence="7 8" key="1">
    <citation type="submission" date="2020-10" db="EMBL/GenBank/DDBJ databases">
        <title>Mucilaginibacter mali sp. nov., isolated from rhizosphere soil of apple orchard.</title>
        <authorList>
            <person name="Lee J.-S."/>
            <person name="Kim H.S."/>
            <person name="Kim J.-S."/>
        </authorList>
    </citation>
    <scope>NUCLEOTIDE SEQUENCE [LARGE SCALE GENOMIC DNA]</scope>
    <source>
        <strain evidence="7 8">KCTC 23157</strain>
    </source>
</reference>
<protein>
    <submittedName>
        <fullName evidence="7">Outer membrane beta-barrel protein</fullName>
    </submittedName>
</protein>
<keyword evidence="8" id="KW-1185">Reference proteome</keyword>
<dbReference type="SUPFAM" id="SSF56935">
    <property type="entry name" value="Porins"/>
    <property type="match status" value="1"/>
</dbReference>
<dbReference type="Gene3D" id="2.40.170.20">
    <property type="entry name" value="TonB-dependent receptor, beta-barrel domain"/>
    <property type="match status" value="1"/>
</dbReference>
<dbReference type="Gene3D" id="2.60.40.1120">
    <property type="entry name" value="Carboxypeptidase-like, regulatory domain"/>
    <property type="match status" value="1"/>
</dbReference>
<keyword evidence="3" id="KW-0998">Cell outer membrane</keyword>
<evidence type="ECO:0000256" key="4">
    <source>
        <dbReference type="SAM" id="MobiDB-lite"/>
    </source>
</evidence>
<feature type="domain" description="Outer membrane protein beta-barrel" evidence="6">
    <location>
        <begin position="463"/>
        <end position="772"/>
    </location>
</feature>
<evidence type="ECO:0000256" key="2">
    <source>
        <dbReference type="ARBA" id="ARBA00023136"/>
    </source>
</evidence>
<name>A0ABR9XN89_9SPHI</name>
<keyword evidence="5" id="KW-0732">Signal</keyword>
<evidence type="ECO:0000313" key="7">
    <source>
        <dbReference type="EMBL" id="MBE9668413.1"/>
    </source>
</evidence>
<dbReference type="InterPro" id="IPR041700">
    <property type="entry name" value="OMP_b-brl_3"/>
</dbReference>
<feature type="compositionally biased region" description="Gly residues" evidence="4">
    <location>
        <begin position="975"/>
        <end position="986"/>
    </location>
</feature>
<evidence type="ECO:0000256" key="3">
    <source>
        <dbReference type="ARBA" id="ARBA00023237"/>
    </source>
</evidence>
<dbReference type="Proteomes" id="UP000632774">
    <property type="component" value="Unassembled WGS sequence"/>
</dbReference>
<feature type="chain" id="PRO_5046935204" evidence="5">
    <location>
        <begin position="21"/>
        <end position="986"/>
    </location>
</feature>
<evidence type="ECO:0000259" key="6">
    <source>
        <dbReference type="Pfam" id="PF14905"/>
    </source>
</evidence>
<feature type="compositionally biased region" description="Low complexity" evidence="4">
    <location>
        <begin position="363"/>
        <end position="384"/>
    </location>
</feature>
<keyword evidence="2" id="KW-0472">Membrane</keyword>
<organism evidence="7 8">
    <name type="scientific">Mucilaginibacter boryungensis</name>
    <dbReference type="NCBI Taxonomy" id="768480"/>
    <lineage>
        <taxon>Bacteria</taxon>
        <taxon>Pseudomonadati</taxon>
        <taxon>Bacteroidota</taxon>
        <taxon>Sphingobacteriia</taxon>
        <taxon>Sphingobacteriales</taxon>
        <taxon>Sphingobacteriaceae</taxon>
        <taxon>Mucilaginibacter</taxon>
    </lineage>
</organism>
<evidence type="ECO:0000313" key="8">
    <source>
        <dbReference type="Proteomes" id="UP000632774"/>
    </source>
</evidence>
<accession>A0ABR9XN89</accession>
<feature type="region of interest" description="Disordered" evidence="4">
    <location>
        <begin position="949"/>
        <end position="986"/>
    </location>
</feature>
<comment type="caution">
    <text evidence="7">The sequence shown here is derived from an EMBL/GenBank/DDBJ whole genome shotgun (WGS) entry which is preliminary data.</text>
</comment>
<feature type="signal peptide" evidence="5">
    <location>
        <begin position="1"/>
        <end position="20"/>
    </location>
</feature>
<comment type="subcellular location">
    <subcellularLocation>
        <location evidence="1">Cell outer membrane</location>
    </subcellularLocation>
</comment>